<accession>A0A223MBG9</accession>
<sequence length="449" mass="52300">MKKIFRLLGGLGIVISSPFFTFSQKGQIISNPIELNFNFQELANKLNFDRKLNRLYRNVKVGVLIEENGDKNNIDYNNLQAIFEFFSPSSELVIYRFKTKEQWLEGIKHFETVGIEMLIHLYKKERTFLDDLFWKNGEYIRLGDFLDLWSAKTGIINFFDGSRPPGNEVNSHFSFFAKTDDRFKTNNQMLSHTKIFGNGLGIIKSNHFVFPELKYNYQLSPHSSNMEFYSAFLLAALFSQLSSSFDSYESLKDRNLKIITALALTANPSENSNLAFNGTHLNEGFGFINYADAHFTIQQQNYLYNKYDGNEYTTSPFELVKNQKFSAIVFSDKFTERLIFGEYLPGFSGIFHNFQKNIKLITNASFYGLPEFKVNDFDISIEIFRGGWHKIIEANSTISPYDKISFKAFEDGQYRIKISSQKFLPDKQSKYFIAWRRYPSDFVTKTHWN</sequence>
<proteinExistence type="predicted"/>
<evidence type="ECO:0000313" key="2">
    <source>
        <dbReference type="Proteomes" id="UP000215452"/>
    </source>
</evidence>
<dbReference type="Proteomes" id="UP000215452">
    <property type="component" value="Chromosome"/>
</dbReference>
<reference evidence="1 2" key="1">
    <citation type="submission" date="2017-08" db="EMBL/GenBank/DDBJ databases">
        <title>The complete genome sequence of a Mycoplasma hyopneumoniae isolate in Korea.</title>
        <authorList>
            <person name="Han J."/>
            <person name="Lee N."/>
        </authorList>
    </citation>
    <scope>NUCLEOTIDE SEQUENCE [LARGE SCALE GENOMIC DNA]</scope>
    <source>
        <strain evidence="1 2">KM014</strain>
    </source>
</reference>
<evidence type="ECO:0000313" key="1">
    <source>
        <dbReference type="EMBL" id="ASU14786.1"/>
    </source>
</evidence>
<protein>
    <submittedName>
        <fullName evidence="1">Uncharacterized protein</fullName>
    </submittedName>
</protein>
<dbReference type="EMBL" id="CP022714">
    <property type="protein sequence ID" value="ASU14786.1"/>
    <property type="molecule type" value="Genomic_DNA"/>
</dbReference>
<name>A0A223MBG9_MESHO</name>
<dbReference type="AlphaFoldDB" id="A0A223MBG9"/>
<gene>
    <name evidence="1" type="ORF">CIB43_00903</name>
</gene>
<organism evidence="1 2">
    <name type="scientific">Mesomycoplasma hyopneumoniae</name>
    <name type="common">Mycoplasma hyopneumoniae</name>
    <dbReference type="NCBI Taxonomy" id="2099"/>
    <lineage>
        <taxon>Bacteria</taxon>
        <taxon>Bacillati</taxon>
        <taxon>Mycoplasmatota</taxon>
        <taxon>Mycoplasmoidales</taxon>
        <taxon>Metamycoplasmataceae</taxon>
        <taxon>Mesomycoplasma</taxon>
    </lineage>
</organism>